<reference evidence="4" key="1">
    <citation type="submission" date="2025-08" db="UniProtKB">
        <authorList>
            <consortium name="RefSeq"/>
        </authorList>
    </citation>
    <scope>IDENTIFICATION</scope>
    <source>
        <tissue evidence="4">Whole Larva</tissue>
    </source>
</reference>
<sequence length="588" mass="67916">MRFTMWTKCVPFAWVLILLLPLARGEDSLKSALNAVNRRQRDLNGYRRLGLYQNDGNPYIADDGMNNDVQYVIPDEKAESENVDLEKALFEYLEEKSADNSKNRISSPFRERVEKDKARQKELLLSKMYMNRPESEASDALGDMYDKSVKAYSSNDINDKRSYAGWDSVGMKKRTRYSSQNPLDFYVLNGRENLYDEDYATLQNEKIDNYNPYNHFPVSKRSKFAHEHKRSVKQTGKTDPKVEKELSGIFNTKPKATKKPTLMEEKPKKDVTKEEVPKNVPPEKPLGITKKSINWSDYFGLDRRKKSGDDIDNEWLLERYHKTAAIASKRTEYPLQNFHDHDNQMSKKPNQSKLKEMDEKLKTLEESIVDDALKFTGSHEGTVDSKEIQEVKDRIITRLAAAYSLEKMRRAIGQYKESMEKSVQDDNINEDKRVSVARKQAVDKDRSLDVKEDNNIKCAEGTDGEDCEGQNYKPPSELLEESNWERGSGCPRIETVCNDVVAVLGHYGKTFEIACNMYQMCLFCGENGWFVGTRQCNVLFLAKADELCDEDVECRWVARQSVKYLLHVNRSLRTEPLTDCDIECPDRQ</sequence>
<protein>
    <submittedName>
        <fullName evidence="4">Uncharacterized protein LOC108559781</fullName>
    </submittedName>
</protein>
<dbReference type="RefSeq" id="XP_017772617.1">
    <property type="nucleotide sequence ID" value="XM_017917128.1"/>
</dbReference>
<dbReference type="PANTHER" id="PTHR37687:SF1">
    <property type="entry name" value="AGAP006772-PA"/>
    <property type="match status" value="1"/>
</dbReference>
<organism evidence="3 4">
    <name type="scientific">Nicrophorus vespilloides</name>
    <name type="common">Boreal carrion beetle</name>
    <dbReference type="NCBI Taxonomy" id="110193"/>
    <lineage>
        <taxon>Eukaryota</taxon>
        <taxon>Metazoa</taxon>
        <taxon>Ecdysozoa</taxon>
        <taxon>Arthropoda</taxon>
        <taxon>Hexapoda</taxon>
        <taxon>Insecta</taxon>
        <taxon>Pterygota</taxon>
        <taxon>Neoptera</taxon>
        <taxon>Endopterygota</taxon>
        <taxon>Coleoptera</taxon>
        <taxon>Polyphaga</taxon>
        <taxon>Staphyliniformia</taxon>
        <taxon>Silphidae</taxon>
        <taxon>Nicrophorinae</taxon>
        <taxon>Nicrophorus</taxon>
    </lineage>
</organism>
<feature type="signal peptide" evidence="2">
    <location>
        <begin position="1"/>
        <end position="25"/>
    </location>
</feature>
<evidence type="ECO:0000313" key="3">
    <source>
        <dbReference type="Proteomes" id="UP000695000"/>
    </source>
</evidence>
<gene>
    <name evidence="4" type="primary">LOC108559781</name>
</gene>
<keyword evidence="2" id="KW-0732">Signal</keyword>
<evidence type="ECO:0000313" key="4">
    <source>
        <dbReference type="RefSeq" id="XP_017772617.1"/>
    </source>
</evidence>
<dbReference type="Proteomes" id="UP000695000">
    <property type="component" value="Unplaced"/>
</dbReference>
<accession>A0ABM1MDG7</accession>
<feature type="region of interest" description="Disordered" evidence="1">
    <location>
        <begin position="254"/>
        <end position="287"/>
    </location>
</feature>
<dbReference type="PANTHER" id="PTHR37687">
    <property type="entry name" value="AGAP006772-PA"/>
    <property type="match status" value="1"/>
</dbReference>
<feature type="chain" id="PRO_5045117340" evidence="2">
    <location>
        <begin position="26"/>
        <end position="588"/>
    </location>
</feature>
<proteinExistence type="predicted"/>
<keyword evidence="3" id="KW-1185">Reference proteome</keyword>
<name>A0ABM1MDG7_NICVS</name>
<feature type="compositionally biased region" description="Basic and acidic residues" evidence="1">
    <location>
        <begin position="261"/>
        <end position="277"/>
    </location>
</feature>
<dbReference type="InterPro" id="IPR038875">
    <property type="entry name" value="PLA2_conodipine-like"/>
</dbReference>
<evidence type="ECO:0000256" key="2">
    <source>
        <dbReference type="SAM" id="SignalP"/>
    </source>
</evidence>
<evidence type="ECO:0000256" key="1">
    <source>
        <dbReference type="SAM" id="MobiDB-lite"/>
    </source>
</evidence>
<dbReference type="GeneID" id="108559781"/>